<organism evidence="2 3">
    <name type="scientific">Bifidobacterium adolescentis</name>
    <dbReference type="NCBI Taxonomy" id="1680"/>
    <lineage>
        <taxon>Bacteria</taxon>
        <taxon>Bacillati</taxon>
        <taxon>Actinomycetota</taxon>
        <taxon>Actinomycetes</taxon>
        <taxon>Bifidobacteriales</taxon>
        <taxon>Bifidobacteriaceae</taxon>
        <taxon>Bifidobacterium</taxon>
    </lineage>
</organism>
<evidence type="ECO:0000313" key="3">
    <source>
        <dbReference type="Proteomes" id="UP000437631"/>
    </source>
</evidence>
<evidence type="ECO:0000313" key="2">
    <source>
        <dbReference type="EMBL" id="KAB5747444.1"/>
    </source>
</evidence>
<gene>
    <name evidence="2" type="ORF">GA752_02365</name>
</gene>
<feature type="compositionally biased region" description="Low complexity" evidence="1">
    <location>
        <begin position="146"/>
        <end position="162"/>
    </location>
</feature>
<evidence type="ECO:0000256" key="1">
    <source>
        <dbReference type="SAM" id="MobiDB-lite"/>
    </source>
</evidence>
<dbReference type="AlphaFoldDB" id="A0A7J5MZA7"/>
<feature type="region of interest" description="Disordered" evidence="1">
    <location>
        <begin position="141"/>
        <end position="162"/>
    </location>
</feature>
<protein>
    <submittedName>
        <fullName evidence="2">Uncharacterized protein</fullName>
    </submittedName>
</protein>
<name>A0A7J5MZA7_BIFAD</name>
<proteinExistence type="predicted"/>
<accession>A0A7J5MZA7</accession>
<comment type="caution">
    <text evidence="2">The sequence shown here is derived from an EMBL/GenBank/DDBJ whole genome shotgun (WGS) entry which is preliminary data.</text>
</comment>
<reference evidence="2 3" key="1">
    <citation type="journal article" date="2019" name="Nat. Med.">
        <title>A library of human gut bacterial isolates paired with longitudinal multiomics data enables mechanistic microbiome research.</title>
        <authorList>
            <person name="Poyet M."/>
            <person name="Groussin M."/>
            <person name="Gibbons S.M."/>
            <person name="Avila-Pacheco J."/>
            <person name="Jiang X."/>
            <person name="Kearney S.M."/>
            <person name="Perrotta A.R."/>
            <person name="Berdy B."/>
            <person name="Zhao S."/>
            <person name="Lieberman T.D."/>
            <person name="Swanson P.K."/>
            <person name="Smith M."/>
            <person name="Roesemann S."/>
            <person name="Alexander J.E."/>
            <person name="Rich S.A."/>
            <person name="Livny J."/>
            <person name="Vlamakis H."/>
            <person name="Clish C."/>
            <person name="Bullock K."/>
            <person name="Deik A."/>
            <person name="Scott J."/>
            <person name="Pierce K.A."/>
            <person name="Xavier R.J."/>
            <person name="Alm E.J."/>
        </authorList>
    </citation>
    <scope>NUCLEOTIDE SEQUENCE [LARGE SCALE GENOMIC DNA]</scope>
    <source>
        <strain evidence="2 3">BIOML-A190</strain>
    </source>
</reference>
<dbReference type="Proteomes" id="UP000437631">
    <property type="component" value="Unassembled WGS sequence"/>
</dbReference>
<dbReference type="EMBL" id="WDLT01000002">
    <property type="protein sequence ID" value="KAB5747444.1"/>
    <property type="molecule type" value="Genomic_DNA"/>
</dbReference>
<sequence length="162" mass="18078">MKSVIPLGECPFCGGDVTVGVNEYDSETGMVYFSYGDRPRCENGCPVGRFDNQRCHFYGIWVTAEKDAAPVFRECWKKEVEALRNRPACPNCGRPANFKSDGKDFLILGCPHCRLWAKKTQTIAGLVDEWSKLVDRKREENKRKNGSAGLADLLNGLDGSHS</sequence>